<dbReference type="OrthoDB" id="8117451at2"/>
<accession>A0A286I9Y6</accession>
<dbReference type="EMBL" id="OCPC01000002">
    <property type="protein sequence ID" value="SOE16872.1"/>
    <property type="molecule type" value="Genomic_DNA"/>
</dbReference>
<organism evidence="1 2">
    <name type="scientific">Hoeflea halophila</name>
    <dbReference type="NCBI Taxonomy" id="714899"/>
    <lineage>
        <taxon>Bacteria</taxon>
        <taxon>Pseudomonadati</taxon>
        <taxon>Pseudomonadota</taxon>
        <taxon>Alphaproteobacteria</taxon>
        <taxon>Hyphomicrobiales</taxon>
        <taxon>Rhizobiaceae</taxon>
        <taxon>Hoeflea</taxon>
    </lineage>
</organism>
<sequence>MSYYDHATMIAYRLGPFAPTPGSSLDVPSSNRSKPAAVTAPCSTTTWLRRKPIRAWFTGLRDRFRPRAMPQGRQDRWHR</sequence>
<gene>
    <name evidence="1" type="ORF">SAMN05877838_1757</name>
</gene>
<proteinExistence type="predicted"/>
<reference evidence="2" key="1">
    <citation type="submission" date="2017-08" db="EMBL/GenBank/DDBJ databases">
        <authorList>
            <person name="Varghese N."/>
            <person name="Submissions S."/>
        </authorList>
    </citation>
    <scope>NUCLEOTIDE SEQUENCE [LARGE SCALE GENOMIC DNA]</scope>
    <source>
        <strain evidence="2">KCTC 23107</strain>
    </source>
</reference>
<dbReference type="RefSeq" id="WP_097107006.1">
    <property type="nucleotide sequence ID" value="NZ_OCPC01000002.1"/>
</dbReference>
<dbReference type="Proteomes" id="UP000219465">
    <property type="component" value="Unassembled WGS sequence"/>
</dbReference>
<evidence type="ECO:0000313" key="2">
    <source>
        <dbReference type="Proteomes" id="UP000219465"/>
    </source>
</evidence>
<keyword evidence="2" id="KW-1185">Reference proteome</keyword>
<dbReference type="AlphaFoldDB" id="A0A286I9Y6"/>
<protein>
    <submittedName>
        <fullName evidence="1">Uncharacterized protein</fullName>
    </submittedName>
</protein>
<name>A0A286I9Y6_9HYPH</name>
<evidence type="ECO:0000313" key="1">
    <source>
        <dbReference type="EMBL" id="SOE16872.1"/>
    </source>
</evidence>